<evidence type="ECO:0000259" key="2">
    <source>
        <dbReference type="Pfam" id="PF07238"/>
    </source>
</evidence>
<keyword evidence="4" id="KW-1185">Reference proteome</keyword>
<dbReference type="EMBL" id="OBQI01000004">
    <property type="protein sequence ID" value="SOC50090.1"/>
    <property type="molecule type" value="Genomic_DNA"/>
</dbReference>
<evidence type="ECO:0000256" key="1">
    <source>
        <dbReference type="SAM" id="MobiDB-lite"/>
    </source>
</evidence>
<sequence>MSDGNDIPDPAAARPPEDTRADVTLVGRGVTVDAGVEVSTEFGIVVRPVGVGAGWKTAVTPGDDVELYWRSRDGERTMPARIVQVEAGNEPRWHLAATGPAQESRRRKAVRGRVALPVHLPWSDGQLVGETVDLSESGALVLVDGWGLPPQPGTALDVSITVEDDVVRLRGRVVWHRTSGARWLVSLSFAGIHERDEDVLRKRVFQALREERARAR</sequence>
<feature type="domain" description="PilZ" evidence="2">
    <location>
        <begin position="106"/>
        <end position="206"/>
    </location>
</feature>
<reference evidence="4" key="1">
    <citation type="submission" date="2017-08" db="EMBL/GenBank/DDBJ databases">
        <authorList>
            <person name="Varghese N."/>
            <person name="Submissions S."/>
        </authorList>
    </citation>
    <scope>NUCLEOTIDE SEQUENCE [LARGE SCALE GENOMIC DNA]</scope>
    <source>
        <strain evidence="4">DSM 4725</strain>
    </source>
</reference>
<dbReference type="AlphaFoldDB" id="A0A285V7P8"/>
<gene>
    <name evidence="3" type="ORF">SAMN05660748_2829</name>
</gene>
<name>A0A285V7P8_9ACTN</name>
<dbReference type="OrthoDB" id="3284647at2"/>
<accession>A0A285V7P8</accession>
<feature type="region of interest" description="Disordered" evidence="1">
    <location>
        <begin position="1"/>
        <end position="20"/>
    </location>
</feature>
<dbReference type="GO" id="GO:0035438">
    <property type="term" value="F:cyclic-di-GMP binding"/>
    <property type="evidence" value="ECO:0007669"/>
    <property type="project" value="InterPro"/>
</dbReference>
<organism evidence="3 4">
    <name type="scientific">Blastococcus aggregatus</name>
    <dbReference type="NCBI Taxonomy" id="38502"/>
    <lineage>
        <taxon>Bacteria</taxon>
        <taxon>Bacillati</taxon>
        <taxon>Actinomycetota</taxon>
        <taxon>Actinomycetes</taxon>
        <taxon>Geodermatophilales</taxon>
        <taxon>Geodermatophilaceae</taxon>
        <taxon>Blastococcus</taxon>
    </lineage>
</organism>
<evidence type="ECO:0000313" key="3">
    <source>
        <dbReference type="EMBL" id="SOC50090.1"/>
    </source>
</evidence>
<dbReference type="InterPro" id="IPR009875">
    <property type="entry name" value="PilZ_domain"/>
</dbReference>
<dbReference type="Proteomes" id="UP000219435">
    <property type="component" value="Unassembled WGS sequence"/>
</dbReference>
<proteinExistence type="predicted"/>
<dbReference type="Gene3D" id="2.40.10.220">
    <property type="entry name" value="predicted glycosyltransferase like domains"/>
    <property type="match status" value="1"/>
</dbReference>
<dbReference type="SUPFAM" id="SSF141371">
    <property type="entry name" value="PilZ domain-like"/>
    <property type="match status" value="1"/>
</dbReference>
<protein>
    <submittedName>
        <fullName evidence="3">PilZ domain-containing protein</fullName>
    </submittedName>
</protein>
<dbReference type="RefSeq" id="WP_097195664.1">
    <property type="nucleotide sequence ID" value="NZ_OBQI01000004.1"/>
</dbReference>
<evidence type="ECO:0000313" key="4">
    <source>
        <dbReference type="Proteomes" id="UP000219435"/>
    </source>
</evidence>
<dbReference type="Pfam" id="PF07238">
    <property type="entry name" value="PilZ"/>
    <property type="match status" value="1"/>
</dbReference>